<evidence type="ECO:0000256" key="1">
    <source>
        <dbReference type="SAM" id="MobiDB-lite"/>
    </source>
</evidence>
<feature type="region of interest" description="Disordered" evidence="1">
    <location>
        <begin position="57"/>
        <end position="102"/>
    </location>
</feature>
<feature type="compositionally biased region" description="Polar residues" evidence="1">
    <location>
        <begin position="75"/>
        <end position="99"/>
    </location>
</feature>
<name>A0A438CDY0_VITVI</name>
<dbReference type="EMBL" id="QGNW01002294">
    <property type="protein sequence ID" value="RVW21413.1"/>
    <property type="molecule type" value="Genomic_DNA"/>
</dbReference>
<evidence type="ECO:0000313" key="2">
    <source>
        <dbReference type="EMBL" id="RVW21413.1"/>
    </source>
</evidence>
<dbReference type="Proteomes" id="UP000288805">
    <property type="component" value="Unassembled WGS sequence"/>
</dbReference>
<protein>
    <submittedName>
        <fullName evidence="2">Uncharacterized protein</fullName>
    </submittedName>
</protein>
<sequence>MAHIRGGHTDPLLSREPRPRASLHGIQHLRPQLFHILRVECPLALLSAYTQHGDHQLLYPPDSSTHRTKAKRVKTSSLGESSRHSQSNPWAPTDSQHPSDISPKAIIKRPMSELWDSFRLLRRRPGVLHPFTLALMGGRGILEARHVVEVLHILYEPVDPTHFREWSPVSQWDMVHILSKRTFGDSVLLLALSHIGAYGLSYELHLEHPHHCRKRFTLDKWTQLARYLAPLGAPPRPTPPVPP</sequence>
<gene>
    <name evidence="2" type="ORF">CK203_110723</name>
</gene>
<comment type="caution">
    <text evidence="2">The sequence shown here is derived from an EMBL/GenBank/DDBJ whole genome shotgun (WGS) entry which is preliminary data.</text>
</comment>
<accession>A0A438CDY0</accession>
<proteinExistence type="predicted"/>
<organism evidence="2 3">
    <name type="scientific">Vitis vinifera</name>
    <name type="common">Grape</name>
    <dbReference type="NCBI Taxonomy" id="29760"/>
    <lineage>
        <taxon>Eukaryota</taxon>
        <taxon>Viridiplantae</taxon>
        <taxon>Streptophyta</taxon>
        <taxon>Embryophyta</taxon>
        <taxon>Tracheophyta</taxon>
        <taxon>Spermatophyta</taxon>
        <taxon>Magnoliopsida</taxon>
        <taxon>eudicotyledons</taxon>
        <taxon>Gunneridae</taxon>
        <taxon>Pentapetalae</taxon>
        <taxon>rosids</taxon>
        <taxon>Vitales</taxon>
        <taxon>Vitaceae</taxon>
        <taxon>Viteae</taxon>
        <taxon>Vitis</taxon>
    </lineage>
</organism>
<reference evidence="2 3" key="1">
    <citation type="journal article" date="2018" name="PLoS Genet.">
        <title>Population sequencing reveals clonal diversity and ancestral inbreeding in the grapevine cultivar Chardonnay.</title>
        <authorList>
            <person name="Roach M.J."/>
            <person name="Johnson D.L."/>
            <person name="Bohlmann J."/>
            <person name="van Vuuren H.J."/>
            <person name="Jones S.J."/>
            <person name="Pretorius I.S."/>
            <person name="Schmidt S.A."/>
            <person name="Borneman A.R."/>
        </authorList>
    </citation>
    <scope>NUCLEOTIDE SEQUENCE [LARGE SCALE GENOMIC DNA]</scope>
    <source>
        <strain evidence="3">cv. Chardonnay</strain>
        <tissue evidence="2">Leaf</tissue>
    </source>
</reference>
<evidence type="ECO:0000313" key="3">
    <source>
        <dbReference type="Proteomes" id="UP000288805"/>
    </source>
</evidence>
<dbReference type="AlphaFoldDB" id="A0A438CDY0"/>